<protein>
    <submittedName>
        <fullName evidence="2">Uncharacterized protein</fullName>
    </submittedName>
</protein>
<keyword evidence="3" id="KW-1185">Reference proteome</keyword>
<sequence>MSNTPTIMQLPKKAVECELLHQGFHVPYLRQEYDEYRQRQQEEEEDYFRQQEEEEEYFRQQEEDYHRHLEWEDDNLY</sequence>
<gene>
    <name evidence="2" type="ORF">HOLleu_39605</name>
</gene>
<evidence type="ECO:0000313" key="2">
    <source>
        <dbReference type="EMBL" id="KAJ8022191.1"/>
    </source>
</evidence>
<evidence type="ECO:0000256" key="1">
    <source>
        <dbReference type="SAM" id="MobiDB-lite"/>
    </source>
</evidence>
<reference evidence="2" key="1">
    <citation type="submission" date="2021-10" db="EMBL/GenBank/DDBJ databases">
        <title>Tropical sea cucumber genome reveals ecological adaptation and Cuvierian tubules defense mechanism.</title>
        <authorList>
            <person name="Chen T."/>
        </authorList>
    </citation>
    <scope>NUCLEOTIDE SEQUENCE</scope>
    <source>
        <strain evidence="2">Nanhai2018</strain>
        <tissue evidence="2">Muscle</tissue>
    </source>
</reference>
<dbReference type="Proteomes" id="UP001152320">
    <property type="component" value="Chromosome 21"/>
</dbReference>
<accession>A0A9Q1BC19</accession>
<dbReference type="AlphaFoldDB" id="A0A9Q1BC19"/>
<name>A0A9Q1BC19_HOLLE</name>
<feature type="region of interest" description="Disordered" evidence="1">
    <location>
        <begin position="37"/>
        <end position="61"/>
    </location>
</feature>
<organism evidence="2 3">
    <name type="scientific">Holothuria leucospilota</name>
    <name type="common">Black long sea cucumber</name>
    <name type="synonym">Mertensiothuria leucospilota</name>
    <dbReference type="NCBI Taxonomy" id="206669"/>
    <lineage>
        <taxon>Eukaryota</taxon>
        <taxon>Metazoa</taxon>
        <taxon>Echinodermata</taxon>
        <taxon>Eleutherozoa</taxon>
        <taxon>Echinozoa</taxon>
        <taxon>Holothuroidea</taxon>
        <taxon>Aspidochirotacea</taxon>
        <taxon>Aspidochirotida</taxon>
        <taxon>Holothuriidae</taxon>
        <taxon>Holothuria</taxon>
    </lineage>
</organism>
<evidence type="ECO:0000313" key="3">
    <source>
        <dbReference type="Proteomes" id="UP001152320"/>
    </source>
</evidence>
<proteinExistence type="predicted"/>
<comment type="caution">
    <text evidence="2">The sequence shown here is derived from an EMBL/GenBank/DDBJ whole genome shotgun (WGS) entry which is preliminary data.</text>
</comment>
<dbReference type="EMBL" id="JAIZAY010000021">
    <property type="protein sequence ID" value="KAJ8022191.1"/>
    <property type="molecule type" value="Genomic_DNA"/>
</dbReference>